<evidence type="ECO:0000256" key="1">
    <source>
        <dbReference type="ARBA" id="ARBA00004141"/>
    </source>
</evidence>
<feature type="transmembrane region" description="Helical" evidence="6">
    <location>
        <begin position="195"/>
        <end position="217"/>
    </location>
</feature>
<evidence type="ECO:0000313" key="7">
    <source>
        <dbReference type="EMBL" id="GAL33279.1"/>
    </source>
</evidence>
<dbReference type="Pfam" id="PF01594">
    <property type="entry name" value="AI-2E_transport"/>
    <property type="match status" value="1"/>
</dbReference>
<comment type="caution">
    <text evidence="7">The sequence shown here is derived from an EMBL/GenBank/DDBJ whole genome shotgun (WGS) entry which is preliminary data.</text>
</comment>
<comment type="subcellular location">
    <subcellularLocation>
        <location evidence="1">Membrane</location>
        <topology evidence="1">Multi-pass membrane protein</topology>
    </subcellularLocation>
</comment>
<keyword evidence="3 6" id="KW-0812">Transmembrane</keyword>
<dbReference type="PANTHER" id="PTHR21716">
    <property type="entry name" value="TRANSMEMBRANE PROTEIN"/>
    <property type="match status" value="1"/>
</dbReference>
<evidence type="ECO:0000256" key="2">
    <source>
        <dbReference type="ARBA" id="ARBA00009773"/>
    </source>
</evidence>
<reference evidence="7 8" key="1">
    <citation type="submission" date="2014-09" db="EMBL/GenBank/DDBJ databases">
        <title>Vibrio maritimus JCM 19240. (C210) whole genome shotgun sequence.</title>
        <authorList>
            <person name="Sawabe T."/>
            <person name="Meirelles P."/>
            <person name="Nakanishi M."/>
            <person name="Sayaka M."/>
            <person name="Hattori M."/>
            <person name="Ohkuma M."/>
        </authorList>
    </citation>
    <scope>NUCLEOTIDE SEQUENCE [LARGE SCALE GENOMIC DNA]</scope>
    <source>
        <strain evidence="7 8">JCM 19240</strain>
    </source>
</reference>
<organism evidence="7 8">
    <name type="scientific">Vibrio maritimus</name>
    <dbReference type="NCBI Taxonomy" id="990268"/>
    <lineage>
        <taxon>Bacteria</taxon>
        <taxon>Pseudomonadati</taxon>
        <taxon>Pseudomonadota</taxon>
        <taxon>Gammaproteobacteria</taxon>
        <taxon>Vibrionales</taxon>
        <taxon>Vibrionaceae</taxon>
        <taxon>Vibrio</taxon>
    </lineage>
</organism>
<name>A0A090T3E9_9VIBR</name>
<reference evidence="7 8" key="2">
    <citation type="submission" date="2014-09" db="EMBL/GenBank/DDBJ databases">
        <authorList>
            <consortium name="NBRP consortium"/>
            <person name="Sawabe T."/>
            <person name="Meirelles P."/>
            <person name="Nakanishi M."/>
            <person name="Sayaka M."/>
            <person name="Hattori M."/>
            <person name="Ohkuma M."/>
        </authorList>
    </citation>
    <scope>NUCLEOTIDE SEQUENCE [LARGE SCALE GENOMIC DNA]</scope>
    <source>
        <strain evidence="7 8">JCM 19240</strain>
    </source>
</reference>
<gene>
    <name evidence="7" type="ORF">JCM19240_1975</name>
</gene>
<feature type="transmembrane region" description="Helical" evidence="6">
    <location>
        <begin position="130"/>
        <end position="151"/>
    </location>
</feature>
<accession>A0A090T3E9</accession>
<evidence type="ECO:0000256" key="5">
    <source>
        <dbReference type="ARBA" id="ARBA00023136"/>
    </source>
</evidence>
<proteinExistence type="inferred from homology"/>
<evidence type="ECO:0000256" key="4">
    <source>
        <dbReference type="ARBA" id="ARBA00022989"/>
    </source>
</evidence>
<dbReference type="Proteomes" id="UP000029224">
    <property type="component" value="Unassembled WGS sequence"/>
</dbReference>
<dbReference type="AlphaFoldDB" id="A0A090T3E9"/>
<protein>
    <submittedName>
        <fullName evidence="7">Putative permease</fullName>
    </submittedName>
</protein>
<feature type="transmembrane region" description="Helical" evidence="6">
    <location>
        <begin position="237"/>
        <end position="263"/>
    </location>
</feature>
<dbReference type="GO" id="GO:0055085">
    <property type="term" value="P:transmembrane transport"/>
    <property type="evidence" value="ECO:0007669"/>
    <property type="project" value="TreeGrafter"/>
</dbReference>
<evidence type="ECO:0000256" key="3">
    <source>
        <dbReference type="ARBA" id="ARBA00022692"/>
    </source>
</evidence>
<keyword evidence="5 6" id="KW-0472">Membrane</keyword>
<evidence type="ECO:0000313" key="8">
    <source>
        <dbReference type="Proteomes" id="UP000029224"/>
    </source>
</evidence>
<dbReference type="InterPro" id="IPR002549">
    <property type="entry name" value="AI-2E-like"/>
</dbReference>
<keyword evidence="4 6" id="KW-1133">Transmembrane helix</keyword>
<feature type="transmembrane region" description="Helical" evidence="6">
    <location>
        <begin position="163"/>
        <end position="188"/>
    </location>
</feature>
<comment type="similarity">
    <text evidence="2">Belongs to the autoinducer-2 exporter (AI-2E) (TC 2.A.86) family.</text>
</comment>
<evidence type="ECO:0000256" key="6">
    <source>
        <dbReference type="SAM" id="Phobius"/>
    </source>
</evidence>
<dbReference type="PANTHER" id="PTHR21716:SF64">
    <property type="entry name" value="AI-2 TRANSPORT PROTEIN TQSA"/>
    <property type="match status" value="1"/>
</dbReference>
<sequence>MASLVAAVFVLAGSFFVFSLLNSQVALMSEHATLYQANLEQIGAQVSGYLGIDSGLGYHSISEYLDLGLIISATGETLSDVFSNVVLTLMFTLFLFAEEHKVKEKLPRMLGNVNKAREVQKASASIAASIQTYVTAKSVLSAVTGFATYVILQFTDVHFAPLWGALAFLLNFIPNVGSFIAVLLPALFSLLQFGVIAPVLLLVGSLGSMQFFIGSIIEPSYLGKQLNLSPFLVLVSLTLWGAVWGLVGMFLAVPLMVLTSLICQHIKGFEWLSRLLSSDGQFMAIRQTV</sequence>
<dbReference type="EMBL" id="BBMT01000003">
    <property type="protein sequence ID" value="GAL33279.1"/>
    <property type="molecule type" value="Genomic_DNA"/>
</dbReference>
<keyword evidence="8" id="KW-1185">Reference proteome</keyword>
<dbReference type="GO" id="GO:0016020">
    <property type="term" value="C:membrane"/>
    <property type="evidence" value="ECO:0007669"/>
    <property type="project" value="UniProtKB-SubCell"/>
</dbReference>